<evidence type="ECO:0000313" key="4">
    <source>
        <dbReference type="Proteomes" id="UP000193380"/>
    </source>
</evidence>
<dbReference type="Pfam" id="PF25523">
    <property type="entry name" value="Ig_RIMBP2"/>
    <property type="match status" value="1"/>
</dbReference>
<evidence type="ECO:0000256" key="1">
    <source>
        <dbReference type="ARBA" id="ARBA00022737"/>
    </source>
</evidence>
<gene>
    <name evidence="3" type="ORF">GSONMT00041896001</name>
</gene>
<name>A0A060Z9X2_ONCMY</name>
<dbReference type="Proteomes" id="UP000193380">
    <property type="component" value="Unassembled WGS sequence"/>
</dbReference>
<reference evidence="3" key="1">
    <citation type="journal article" date="2014" name="Nat. Commun.">
        <title>The rainbow trout genome provides novel insights into evolution after whole-genome duplication in vertebrates.</title>
        <authorList>
            <person name="Berthelot C."/>
            <person name="Brunet F."/>
            <person name="Chalopin D."/>
            <person name="Juanchich A."/>
            <person name="Bernard M."/>
            <person name="Noel B."/>
            <person name="Bento P."/>
            <person name="Da Silva C."/>
            <person name="Labadie K."/>
            <person name="Alberti A."/>
            <person name="Aury J.M."/>
            <person name="Louis A."/>
            <person name="Dehais P."/>
            <person name="Bardou P."/>
            <person name="Montfort J."/>
            <person name="Klopp C."/>
            <person name="Cabau C."/>
            <person name="Gaspin C."/>
            <person name="Thorgaard G.H."/>
            <person name="Boussaha M."/>
            <person name="Quillet E."/>
            <person name="Guyomard R."/>
            <person name="Galiana D."/>
            <person name="Bobe J."/>
            <person name="Volff J.N."/>
            <person name="Genet C."/>
            <person name="Wincker P."/>
            <person name="Jaillon O."/>
            <person name="Roest Crollius H."/>
            <person name="Guiguen Y."/>
        </authorList>
    </citation>
    <scope>NUCLEOTIDE SEQUENCE [LARGE SCALE GENOMIC DNA]</scope>
</reference>
<dbReference type="Gene3D" id="2.60.40.10">
    <property type="entry name" value="Immunoglobulins"/>
    <property type="match status" value="1"/>
</dbReference>
<sequence length="288" mass="31976">MAPITTALPLAELSRLPDEDHCIKKPLSNLQPEQAKPPKLRAIPEPPAEVSSVEVIRTVGQSSLMIGWERPPLDELGCSNGTFVYGYMIYVEGEFHKSVMSSACTKCILENLDLSGQVHISVQTLGSNGLYAEKVHLIYRGKHTQFRTDHTRVNTASAAPCTDPAYRDCRTPPPHRHNGFTQPLVAIYNYNPLKDSPNLHPSRELALREGDTVMLLGNPRNDGFCQAEVGQSTTSSQQSFTNQLAELTCSLNLFISDHHVYVQGILESIQTPLIFPHFVTLRPYSKID</sequence>
<accession>A0A060Z9X2</accession>
<dbReference type="InterPro" id="IPR036116">
    <property type="entry name" value="FN3_sf"/>
</dbReference>
<dbReference type="AlphaFoldDB" id="A0A060Z9X2"/>
<dbReference type="InterPro" id="IPR036028">
    <property type="entry name" value="SH3-like_dom_sf"/>
</dbReference>
<proteinExistence type="predicted"/>
<evidence type="ECO:0000259" key="2">
    <source>
        <dbReference type="Pfam" id="PF25523"/>
    </source>
</evidence>
<dbReference type="SUPFAM" id="SSF49265">
    <property type="entry name" value="Fibronectin type III"/>
    <property type="match status" value="1"/>
</dbReference>
<dbReference type="SUPFAM" id="SSF50044">
    <property type="entry name" value="SH3-domain"/>
    <property type="match status" value="1"/>
</dbReference>
<protein>
    <recommendedName>
        <fullName evidence="2">RIMS-binding protein 1/2/3 Fn3 domain-containing protein</fullName>
    </recommendedName>
</protein>
<dbReference type="PANTHER" id="PTHR14234:SF19">
    <property type="entry name" value="RIM-BINDING PROTEIN, ISOFORM F"/>
    <property type="match status" value="1"/>
</dbReference>
<dbReference type="InterPro" id="IPR040325">
    <property type="entry name" value="RIMBP1/2/3"/>
</dbReference>
<dbReference type="Gene3D" id="2.30.30.40">
    <property type="entry name" value="SH3 Domains"/>
    <property type="match status" value="1"/>
</dbReference>
<dbReference type="EMBL" id="FR937946">
    <property type="protein sequence ID" value="CDQ98514.1"/>
    <property type="molecule type" value="Genomic_DNA"/>
</dbReference>
<dbReference type="PaxDb" id="8022-A0A060Z9X2"/>
<reference evidence="3" key="2">
    <citation type="submission" date="2014-03" db="EMBL/GenBank/DDBJ databases">
        <authorList>
            <person name="Genoscope - CEA"/>
        </authorList>
    </citation>
    <scope>NUCLEOTIDE SEQUENCE</scope>
</reference>
<evidence type="ECO:0000313" key="3">
    <source>
        <dbReference type="EMBL" id="CDQ98514.1"/>
    </source>
</evidence>
<dbReference type="GO" id="GO:0045202">
    <property type="term" value="C:synapse"/>
    <property type="evidence" value="ECO:0007669"/>
    <property type="project" value="GOC"/>
</dbReference>
<keyword evidence="1" id="KW-0677">Repeat</keyword>
<dbReference type="GO" id="GO:0007274">
    <property type="term" value="P:neuromuscular synaptic transmission"/>
    <property type="evidence" value="ECO:0007669"/>
    <property type="project" value="TreeGrafter"/>
</dbReference>
<dbReference type="InterPro" id="IPR057884">
    <property type="entry name" value="FN3_RIM-BP1/2/3"/>
</dbReference>
<dbReference type="InterPro" id="IPR013783">
    <property type="entry name" value="Ig-like_fold"/>
</dbReference>
<feature type="domain" description="RIMS-binding protein 1/2/3 Fn3" evidence="2">
    <location>
        <begin position="43"/>
        <end position="132"/>
    </location>
</feature>
<dbReference type="PANTHER" id="PTHR14234">
    <property type="entry name" value="RIM BINDING PROTEIN-RELATED"/>
    <property type="match status" value="1"/>
</dbReference>
<organism evidence="3 4">
    <name type="scientific">Oncorhynchus mykiss</name>
    <name type="common">Rainbow trout</name>
    <name type="synonym">Salmo gairdneri</name>
    <dbReference type="NCBI Taxonomy" id="8022"/>
    <lineage>
        <taxon>Eukaryota</taxon>
        <taxon>Metazoa</taxon>
        <taxon>Chordata</taxon>
        <taxon>Craniata</taxon>
        <taxon>Vertebrata</taxon>
        <taxon>Euteleostomi</taxon>
        <taxon>Actinopterygii</taxon>
        <taxon>Neopterygii</taxon>
        <taxon>Teleostei</taxon>
        <taxon>Protacanthopterygii</taxon>
        <taxon>Salmoniformes</taxon>
        <taxon>Salmonidae</taxon>
        <taxon>Salmoninae</taxon>
        <taxon>Oncorhynchus</taxon>
    </lineage>
</organism>